<dbReference type="EMBL" id="CAAALY010247690">
    <property type="protein sequence ID" value="VEL34455.1"/>
    <property type="molecule type" value="Genomic_DNA"/>
</dbReference>
<gene>
    <name evidence="1" type="ORF">PXEA_LOCUS27895</name>
</gene>
<proteinExistence type="predicted"/>
<protein>
    <submittedName>
        <fullName evidence="1">Uncharacterized protein</fullName>
    </submittedName>
</protein>
<keyword evidence="2" id="KW-1185">Reference proteome</keyword>
<evidence type="ECO:0000313" key="1">
    <source>
        <dbReference type="EMBL" id="VEL34455.1"/>
    </source>
</evidence>
<comment type="caution">
    <text evidence="1">The sequence shown here is derived from an EMBL/GenBank/DDBJ whole genome shotgun (WGS) entry which is preliminary data.</text>
</comment>
<dbReference type="AlphaFoldDB" id="A0A448XDR7"/>
<name>A0A448XDR7_9PLAT</name>
<accession>A0A448XDR7</accession>
<reference evidence="1" key="1">
    <citation type="submission" date="2018-11" db="EMBL/GenBank/DDBJ databases">
        <authorList>
            <consortium name="Pathogen Informatics"/>
        </authorList>
    </citation>
    <scope>NUCLEOTIDE SEQUENCE</scope>
</reference>
<evidence type="ECO:0000313" key="2">
    <source>
        <dbReference type="Proteomes" id="UP000784294"/>
    </source>
</evidence>
<dbReference type="Proteomes" id="UP000784294">
    <property type="component" value="Unassembled WGS sequence"/>
</dbReference>
<sequence length="208" mass="22927">MYVNGSHETALHFALVSSVYEQAVDLTKDQPGIWMLESGEDIFRPNSAPLPVYLSLDNLEAPHSVFVFNQIISPRDAYVTFVVSNIHAWGYDVNVSLVSIIRGQGFVKENLIPLPAQLEVAPAGLPEGQFLSSPINYGYAPEMEHPLGGSPACLLRIGPLPQLPGLSVRQLRIFGRPADRSLSTYKQVEWAVAQPSRVPVYLLTFRNA</sequence>
<organism evidence="1 2">
    <name type="scientific">Protopolystoma xenopodis</name>
    <dbReference type="NCBI Taxonomy" id="117903"/>
    <lineage>
        <taxon>Eukaryota</taxon>
        <taxon>Metazoa</taxon>
        <taxon>Spiralia</taxon>
        <taxon>Lophotrochozoa</taxon>
        <taxon>Platyhelminthes</taxon>
        <taxon>Monogenea</taxon>
        <taxon>Polyopisthocotylea</taxon>
        <taxon>Polystomatidea</taxon>
        <taxon>Polystomatidae</taxon>
        <taxon>Protopolystoma</taxon>
    </lineage>
</organism>